<proteinExistence type="predicted"/>
<keyword evidence="7" id="KW-1185">Reference proteome</keyword>
<evidence type="ECO:0000256" key="5">
    <source>
        <dbReference type="SAM" id="Phobius"/>
    </source>
</evidence>
<dbReference type="EMBL" id="JAKRVX010000003">
    <property type="protein sequence ID" value="MCL9817397.1"/>
    <property type="molecule type" value="Genomic_DNA"/>
</dbReference>
<keyword evidence="3 5" id="KW-1133">Transmembrane helix</keyword>
<dbReference type="Pfam" id="PF07681">
    <property type="entry name" value="DoxX"/>
    <property type="match status" value="1"/>
</dbReference>
<protein>
    <submittedName>
        <fullName evidence="6">DoxX family protein</fullName>
    </submittedName>
</protein>
<dbReference type="Proteomes" id="UP001203207">
    <property type="component" value="Unassembled WGS sequence"/>
</dbReference>
<evidence type="ECO:0000256" key="2">
    <source>
        <dbReference type="ARBA" id="ARBA00022692"/>
    </source>
</evidence>
<dbReference type="RefSeq" id="WP_250584468.1">
    <property type="nucleotide sequence ID" value="NZ_JAKRVX010000003.1"/>
</dbReference>
<gene>
    <name evidence="6" type="ORF">AArcSt2_10625</name>
</gene>
<feature type="transmembrane region" description="Helical" evidence="5">
    <location>
        <begin position="113"/>
        <end position="133"/>
    </location>
</feature>
<comment type="caution">
    <text evidence="6">The sequence shown here is derived from an EMBL/GenBank/DDBJ whole genome shotgun (WGS) entry which is preliminary data.</text>
</comment>
<organism evidence="6 7">
    <name type="scientific">Natronocalculus amylovorans</name>
    <dbReference type="NCBI Taxonomy" id="2917812"/>
    <lineage>
        <taxon>Archaea</taxon>
        <taxon>Methanobacteriati</taxon>
        <taxon>Methanobacteriota</taxon>
        <taxon>Stenosarchaea group</taxon>
        <taxon>Halobacteria</taxon>
        <taxon>Halobacteriales</taxon>
        <taxon>Haloferacaceae</taxon>
        <taxon>Natronocalculus</taxon>
    </lineage>
</organism>
<evidence type="ECO:0000313" key="6">
    <source>
        <dbReference type="EMBL" id="MCL9817397.1"/>
    </source>
</evidence>
<keyword evidence="2 5" id="KW-0812">Transmembrane</keyword>
<evidence type="ECO:0000256" key="3">
    <source>
        <dbReference type="ARBA" id="ARBA00022989"/>
    </source>
</evidence>
<comment type="subcellular location">
    <subcellularLocation>
        <location evidence="1">Membrane</location>
        <topology evidence="1">Multi-pass membrane protein</topology>
    </subcellularLocation>
</comment>
<keyword evidence="4 5" id="KW-0472">Membrane</keyword>
<reference evidence="6" key="1">
    <citation type="journal article" date="2022" name="Syst. Appl. Microbiol.">
        <title>Natronocalculus amylovorans gen. nov., sp. nov., and Natranaeroarchaeum aerophilus sp. nov., dominant culturable amylolytic natronoarchaea from hypersaline soda lakes in southwestern Siberia.</title>
        <authorList>
            <person name="Sorokin D.Y."/>
            <person name="Elcheninov A.G."/>
            <person name="Khizhniak T.V."/>
            <person name="Koenen M."/>
            <person name="Bale N.J."/>
            <person name="Damste J.S.S."/>
            <person name="Kublanov I.V."/>
        </authorList>
    </citation>
    <scope>NUCLEOTIDE SEQUENCE</scope>
    <source>
        <strain evidence="6">AArc-St2</strain>
    </source>
</reference>
<feature type="transmembrane region" description="Helical" evidence="5">
    <location>
        <begin position="16"/>
        <end position="36"/>
    </location>
</feature>
<name>A0AAE3FXJ2_9EURY</name>
<evidence type="ECO:0000313" key="7">
    <source>
        <dbReference type="Proteomes" id="UP001203207"/>
    </source>
</evidence>
<sequence>MLPPQSLFDTTLSAELFLAARVLFGGMLAFMGLNHFMNADTMAGYAEMKGVPAPKLSVSFTGGMLLFGGVGIALGVAPTIASGALIAFLLVTTPLMHDFWAAPEEQKQSEMTAFLKNTVMLAAAIGFLALSGIEWPYAIGIGIF</sequence>
<dbReference type="InterPro" id="IPR032808">
    <property type="entry name" value="DoxX"/>
</dbReference>
<evidence type="ECO:0000256" key="4">
    <source>
        <dbReference type="ARBA" id="ARBA00023136"/>
    </source>
</evidence>
<dbReference type="AlphaFoldDB" id="A0AAE3FXJ2"/>
<accession>A0AAE3FXJ2</accession>
<evidence type="ECO:0000256" key="1">
    <source>
        <dbReference type="ARBA" id="ARBA00004141"/>
    </source>
</evidence>
<reference evidence="6" key="2">
    <citation type="submission" date="2022-02" db="EMBL/GenBank/DDBJ databases">
        <authorList>
            <person name="Elcheninov A.G."/>
            <person name="Sorokin D.Y."/>
            <person name="Kublanov I.V."/>
        </authorList>
    </citation>
    <scope>NUCLEOTIDE SEQUENCE</scope>
    <source>
        <strain evidence="6">AArc-St2</strain>
    </source>
</reference>
<feature type="transmembrane region" description="Helical" evidence="5">
    <location>
        <begin position="56"/>
        <end position="74"/>
    </location>
</feature>
<dbReference type="GO" id="GO:0016020">
    <property type="term" value="C:membrane"/>
    <property type="evidence" value="ECO:0007669"/>
    <property type="project" value="UniProtKB-SubCell"/>
</dbReference>